<sequence length="411" mass="44626">MPPSSHGLRSCQLTTVYPVPTLVILVAQHLAELVIAESNLSVLLFPLLVRSSFLDSHRNGHTIAHPQDVMPPAHRDHREADMPLHVLIYRDTANTATLSTLSLPTILPPSAVIGTSTDVSASVQDTPTPPLNSTSMSPGRWQSKQPPDSSNPPASSSNPSFVNGLLGGILGCLIASLFVLVGLFFFRRYRRSRRGQEIRNESRPHAQRSESSVESTQTGWTISALSSIHGSRDTNSTSSLLPPSTRRSSLSSMDFSSPRPHSDATRASLRAVTPLPPVETTASSTHTLPATSSISLFETAFVAMSAGPPSHSVDVPDPALSVTGTDRSLRYDELNRQIQALEAEVQDLHYPGKPNDRQSSVPGEQGRTNARMKALKDEIAELRAQVRRERRLMMEAAPRRGRRGKALTLVT</sequence>
<accession>A0ACC1Q020</accession>
<keyword evidence="2" id="KW-1185">Reference proteome</keyword>
<name>A0ACC1Q020_9APHY</name>
<comment type="caution">
    <text evidence="1">The sequence shown here is derived from an EMBL/GenBank/DDBJ whole genome shotgun (WGS) entry which is preliminary data.</text>
</comment>
<reference evidence="1" key="1">
    <citation type="submission" date="2022-08" db="EMBL/GenBank/DDBJ databases">
        <title>Genome Sequence of Pycnoporus sanguineus.</title>
        <authorList>
            <person name="Buettner E."/>
        </authorList>
    </citation>
    <scope>NUCLEOTIDE SEQUENCE</scope>
    <source>
        <strain evidence="1">CG-C14</strain>
    </source>
</reference>
<proteinExistence type="predicted"/>
<gene>
    <name evidence="1" type="ORF">NUW54_g3755</name>
</gene>
<evidence type="ECO:0000313" key="2">
    <source>
        <dbReference type="Proteomes" id="UP001144978"/>
    </source>
</evidence>
<dbReference type="Proteomes" id="UP001144978">
    <property type="component" value="Unassembled WGS sequence"/>
</dbReference>
<organism evidence="1 2">
    <name type="scientific">Trametes sanguinea</name>
    <dbReference type="NCBI Taxonomy" id="158606"/>
    <lineage>
        <taxon>Eukaryota</taxon>
        <taxon>Fungi</taxon>
        <taxon>Dikarya</taxon>
        <taxon>Basidiomycota</taxon>
        <taxon>Agaricomycotina</taxon>
        <taxon>Agaricomycetes</taxon>
        <taxon>Polyporales</taxon>
        <taxon>Polyporaceae</taxon>
        <taxon>Trametes</taxon>
    </lineage>
</organism>
<dbReference type="EMBL" id="JANSHE010000805">
    <property type="protein sequence ID" value="KAJ3006908.1"/>
    <property type="molecule type" value="Genomic_DNA"/>
</dbReference>
<evidence type="ECO:0000313" key="1">
    <source>
        <dbReference type="EMBL" id="KAJ3006908.1"/>
    </source>
</evidence>
<protein>
    <submittedName>
        <fullName evidence="1">Uncharacterized protein</fullName>
    </submittedName>
</protein>